<evidence type="ECO:0000313" key="2">
    <source>
        <dbReference type="Proteomes" id="UP000256964"/>
    </source>
</evidence>
<name>A0A371CIT2_9APHY</name>
<dbReference type="EMBL" id="KZ857577">
    <property type="protein sequence ID" value="RDX40195.1"/>
    <property type="molecule type" value="Genomic_DNA"/>
</dbReference>
<evidence type="ECO:0000313" key="1">
    <source>
        <dbReference type="EMBL" id="RDX40195.1"/>
    </source>
</evidence>
<protein>
    <submittedName>
        <fullName evidence="1">Uncharacterized protein</fullName>
    </submittedName>
</protein>
<reference evidence="1 2" key="1">
    <citation type="journal article" date="2018" name="Biotechnol. Biofuels">
        <title>Integrative visual omics of the white-rot fungus Polyporus brumalis exposes the biotechnological potential of its oxidative enzymes for delignifying raw plant biomass.</title>
        <authorList>
            <person name="Miyauchi S."/>
            <person name="Rancon A."/>
            <person name="Drula E."/>
            <person name="Hage H."/>
            <person name="Chaduli D."/>
            <person name="Favel A."/>
            <person name="Grisel S."/>
            <person name="Henrissat B."/>
            <person name="Herpoel-Gimbert I."/>
            <person name="Ruiz-Duenas F.J."/>
            <person name="Chevret D."/>
            <person name="Hainaut M."/>
            <person name="Lin J."/>
            <person name="Wang M."/>
            <person name="Pangilinan J."/>
            <person name="Lipzen A."/>
            <person name="Lesage-Meessen L."/>
            <person name="Navarro D."/>
            <person name="Riley R."/>
            <person name="Grigoriev I.V."/>
            <person name="Zhou S."/>
            <person name="Raouche S."/>
            <person name="Rosso M.N."/>
        </authorList>
    </citation>
    <scope>NUCLEOTIDE SEQUENCE [LARGE SCALE GENOMIC DNA]</scope>
    <source>
        <strain evidence="1 2">BRFM 1820</strain>
    </source>
</reference>
<keyword evidence="2" id="KW-1185">Reference proteome</keyword>
<sequence>MFGHLASVCRRALSPWPSATRRSELQKRIGRTPDINVASRRLPGLLRTIATFRTEADSTPPGARNVGRPPSGSYTVIRTLDPRKLTPEDHLTTIPLARSGVLLCVSPHYDGHPRVALAYSEPGSQQDPRASSRSTLSGFLYYHQPACAPPLAGELRFRLTASNDPASFPFGNDFVTKRGLPWFVPLPGIAGSQKLAPIRHFLTSVEQTVPAQVMDLAQDHYLLFRTGDLAGTRYLHSFGQPFDLCFDKTNVSFVLVGKERSARAVVTDFTRFVIGVARTALCCFEPSTLPEHSGKRVVVVRVLRSLERDPLRPNPSYAGPPIPPELYPQEGRHLTVLRHRKPRIWARDVDEHWPKRARPLVTLFENAVEYGSPQCL</sequence>
<dbReference type="Proteomes" id="UP000256964">
    <property type="component" value="Unassembled WGS sequence"/>
</dbReference>
<dbReference type="OrthoDB" id="2758168at2759"/>
<proteinExistence type="predicted"/>
<organism evidence="1 2">
    <name type="scientific">Lentinus brumalis</name>
    <dbReference type="NCBI Taxonomy" id="2498619"/>
    <lineage>
        <taxon>Eukaryota</taxon>
        <taxon>Fungi</taxon>
        <taxon>Dikarya</taxon>
        <taxon>Basidiomycota</taxon>
        <taxon>Agaricomycotina</taxon>
        <taxon>Agaricomycetes</taxon>
        <taxon>Polyporales</taxon>
        <taxon>Polyporaceae</taxon>
        <taxon>Lentinus</taxon>
    </lineage>
</organism>
<gene>
    <name evidence="1" type="ORF">OH76DRAFT_1366568</name>
</gene>
<accession>A0A371CIT2</accession>
<dbReference type="AlphaFoldDB" id="A0A371CIT2"/>